<proteinExistence type="predicted"/>
<reference evidence="2" key="1">
    <citation type="submission" date="2023-04" db="EMBL/GenBank/DDBJ databases">
        <title>Phytophthora lilii NBRC 32176.</title>
        <authorList>
            <person name="Ichikawa N."/>
            <person name="Sato H."/>
            <person name="Tonouchi N."/>
        </authorList>
    </citation>
    <scope>NUCLEOTIDE SEQUENCE</scope>
    <source>
        <strain evidence="2">NBRC 32176</strain>
    </source>
</reference>
<name>A0A9W6UB09_9STRA</name>
<protein>
    <submittedName>
        <fullName evidence="2">Unnamed protein product</fullName>
    </submittedName>
</protein>
<feature type="region of interest" description="Disordered" evidence="1">
    <location>
        <begin position="93"/>
        <end position="116"/>
    </location>
</feature>
<accession>A0A9W6UB09</accession>
<dbReference type="Proteomes" id="UP001165083">
    <property type="component" value="Unassembled WGS sequence"/>
</dbReference>
<gene>
    <name evidence="2" type="ORF">Plil01_001253900</name>
</gene>
<evidence type="ECO:0000256" key="1">
    <source>
        <dbReference type="SAM" id="MobiDB-lite"/>
    </source>
</evidence>
<sequence length="116" mass="11644">MGSSAAERRVGQAKHLSRRFDVRGSGKTTAGARPEQAAGGEGEQADAVPGLHVEPAVVGHGGGGHPVDRAAGLRRLRADPVPAAAERVHRLLRGGAGRRRRVGADGPAGAGGQGVP</sequence>
<evidence type="ECO:0000313" key="3">
    <source>
        <dbReference type="Proteomes" id="UP001165083"/>
    </source>
</evidence>
<feature type="compositionally biased region" description="Gly residues" evidence="1">
    <location>
        <begin position="106"/>
        <end position="116"/>
    </location>
</feature>
<feature type="region of interest" description="Disordered" evidence="1">
    <location>
        <begin position="1"/>
        <end position="45"/>
    </location>
</feature>
<comment type="caution">
    <text evidence="2">The sequence shown here is derived from an EMBL/GenBank/DDBJ whole genome shotgun (WGS) entry which is preliminary data.</text>
</comment>
<dbReference type="AlphaFoldDB" id="A0A9W6UB09"/>
<keyword evidence="3" id="KW-1185">Reference proteome</keyword>
<dbReference type="EMBL" id="BSXW01000782">
    <property type="protein sequence ID" value="GMF29512.1"/>
    <property type="molecule type" value="Genomic_DNA"/>
</dbReference>
<organism evidence="2 3">
    <name type="scientific">Phytophthora lilii</name>
    <dbReference type="NCBI Taxonomy" id="2077276"/>
    <lineage>
        <taxon>Eukaryota</taxon>
        <taxon>Sar</taxon>
        <taxon>Stramenopiles</taxon>
        <taxon>Oomycota</taxon>
        <taxon>Peronosporomycetes</taxon>
        <taxon>Peronosporales</taxon>
        <taxon>Peronosporaceae</taxon>
        <taxon>Phytophthora</taxon>
    </lineage>
</organism>
<evidence type="ECO:0000313" key="2">
    <source>
        <dbReference type="EMBL" id="GMF29512.1"/>
    </source>
</evidence>
<feature type="compositionally biased region" description="Basic and acidic residues" evidence="1">
    <location>
        <begin position="1"/>
        <end position="10"/>
    </location>
</feature>